<dbReference type="InterPro" id="IPR051735">
    <property type="entry name" value="CFEM_domain"/>
</dbReference>
<keyword evidence="7" id="KW-0336">GPI-anchor</keyword>
<name>A0A9P8N3T4_9HYPO</name>
<comment type="similarity">
    <text evidence="3">Belongs to the RBT5 family.</text>
</comment>
<dbReference type="GO" id="GO:0005576">
    <property type="term" value="C:extracellular region"/>
    <property type="evidence" value="ECO:0007669"/>
    <property type="project" value="UniProtKB-SubCell"/>
</dbReference>
<reference evidence="19" key="1">
    <citation type="submission" date="2021-09" db="EMBL/GenBank/DDBJ databases">
        <title>A high-quality genome of the endoparasitic fungus Hirsutella rhossiliensis with a comparison of Hirsutella genomes reveals transposable elements contributing to genome size variation.</title>
        <authorList>
            <person name="Lin R."/>
            <person name="Jiao Y."/>
            <person name="Sun X."/>
            <person name="Ling J."/>
            <person name="Xie B."/>
            <person name="Cheng X."/>
        </authorList>
    </citation>
    <scope>NUCLEOTIDE SEQUENCE</scope>
    <source>
        <strain evidence="19">HR02</strain>
    </source>
</reference>
<dbReference type="Proteomes" id="UP000824596">
    <property type="component" value="Unassembled WGS sequence"/>
</dbReference>
<accession>A0A9P8N3T4</accession>
<dbReference type="Pfam" id="PF05730">
    <property type="entry name" value="CFEM"/>
    <property type="match status" value="3"/>
</dbReference>
<dbReference type="PROSITE" id="PS52012">
    <property type="entry name" value="CFEM"/>
    <property type="match status" value="3"/>
</dbReference>
<feature type="compositionally biased region" description="Polar residues" evidence="16">
    <location>
        <begin position="581"/>
        <end position="590"/>
    </location>
</feature>
<evidence type="ECO:0000256" key="17">
    <source>
        <dbReference type="SAM" id="SignalP"/>
    </source>
</evidence>
<keyword evidence="10 15" id="KW-0408">Iron</keyword>
<dbReference type="PANTHER" id="PTHR37928">
    <property type="entry name" value="CFEM DOMAIN PROTEIN (AFU_ORTHOLOGUE AFUA_6G14090)"/>
    <property type="match status" value="1"/>
</dbReference>
<evidence type="ECO:0000256" key="1">
    <source>
        <dbReference type="ARBA" id="ARBA00004609"/>
    </source>
</evidence>
<proteinExistence type="inferred from homology"/>
<evidence type="ECO:0000256" key="13">
    <source>
        <dbReference type="ARBA" id="ARBA00023180"/>
    </source>
</evidence>
<feature type="region of interest" description="Disordered" evidence="16">
    <location>
        <begin position="405"/>
        <end position="725"/>
    </location>
</feature>
<feature type="binding site" description="axial binding residue" evidence="15">
    <location>
        <position position="52"/>
    </location>
    <ligand>
        <name>heme</name>
        <dbReference type="ChEBI" id="CHEBI:30413"/>
    </ligand>
    <ligandPart>
        <name>Fe</name>
        <dbReference type="ChEBI" id="CHEBI:18248"/>
    </ligandPart>
</feature>
<evidence type="ECO:0000313" key="20">
    <source>
        <dbReference type="Proteomes" id="UP000824596"/>
    </source>
</evidence>
<dbReference type="GO" id="GO:0098552">
    <property type="term" value="C:side of membrane"/>
    <property type="evidence" value="ECO:0007669"/>
    <property type="project" value="UniProtKB-KW"/>
</dbReference>
<keyword evidence="11" id="KW-0472">Membrane</keyword>
<dbReference type="PANTHER" id="PTHR37928:SF2">
    <property type="entry name" value="GPI ANCHORED CFEM DOMAIN PROTEIN (AFU_ORTHOLOGUE AFUA_6G10580)"/>
    <property type="match status" value="1"/>
</dbReference>
<dbReference type="EMBL" id="JAIZPD010000003">
    <property type="protein sequence ID" value="KAH0966067.1"/>
    <property type="molecule type" value="Genomic_DNA"/>
</dbReference>
<feature type="domain" description="CFEM" evidence="18">
    <location>
        <begin position="307"/>
        <end position="417"/>
    </location>
</feature>
<evidence type="ECO:0000256" key="2">
    <source>
        <dbReference type="ARBA" id="ARBA00004613"/>
    </source>
</evidence>
<dbReference type="GO" id="GO:0005886">
    <property type="term" value="C:plasma membrane"/>
    <property type="evidence" value="ECO:0007669"/>
    <property type="project" value="UniProtKB-SubCell"/>
</dbReference>
<dbReference type="GO" id="GO:0046872">
    <property type="term" value="F:metal ion binding"/>
    <property type="evidence" value="ECO:0007669"/>
    <property type="project" value="UniProtKB-UniRule"/>
</dbReference>
<feature type="compositionally biased region" description="Polar residues" evidence="16">
    <location>
        <begin position="147"/>
        <end position="174"/>
    </location>
</feature>
<gene>
    <name evidence="19" type="ORF">HRG_04083</name>
</gene>
<keyword evidence="5" id="KW-0964">Secreted</keyword>
<keyword evidence="8 15" id="KW-0479">Metal-binding</keyword>
<dbReference type="OrthoDB" id="3767534at2759"/>
<dbReference type="RefSeq" id="XP_044723580.1">
    <property type="nucleotide sequence ID" value="XM_044862554.1"/>
</dbReference>
<evidence type="ECO:0000259" key="18">
    <source>
        <dbReference type="PROSITE" id="PS52012"/>
    </source>
</evidence>
<evidence type="ECO:0000256" key="5">
    <source>
        <dbReference type="ARBA" id="ARBA00022525"/>
    </source>
</evidence>
<feature type="disulfide bond" evidence="15">
    <location>
        <begin position="222"/>
        <end position="229"/>
    </location>
</feature>
<evidence type="ECO:0000256" key="7">
    <source>
        <dbReference type="ARBA" id="ARBA00022622"/>
    </source>
</evidence>
<keyword evidence="4" id="KW-1003">Cell membrane</keyword>
<dbReference type="GeneID" id="68353212"/>
<keyword evidence="6 15" id="KW-0349">Heme</keyword>
<keyword evidence="12 15" id="KW-1015">Disulfide bond</keyword>
<evidence type="ECO:0000313" key="19">
    <source>
        <dbReference type="EMBL" id="KAH0966067.1"/>
    </source>
</evidence>
<feature type="region of interest" description="Disordered" evidence="16">
    <location>
        <begin position="100"/>
        <end position="197"/>
    </location>
</feature>
<feature type="compositionally biased region" description="Polar residues" evidence="16">
    <location>
        <begin position="287"/>
        <end position="307"/>
    </location>
</feature>
<comment type="caution">
    <text evidence="19">The sequence shown here is derived from an EMBL/GenBank/DDBJ whole genome shotgun (WGS) entry which is preliminary data.</text>
</comment>
<evidence type="ECO:0000256" key="10">
    <source>
        <dbReference type="ARBA" id="ARBA00023004"/>
    </source>
</evidence>
<feature type="disulfide bond" evidence="15">
    <location>
        <begin position="347"/>
        <end position="354"/>
    </location>
</feature>
<keyword evidence="9 17" id="KW-0732">Signal</keyword>
<feature type="binding site" description="axial binding residue" evidence="15">
    <location>
        <position position="226"/>
    </location>
    <ligand>
        <name>heme</name>
        <dbReference type="ChEBI" id="CHEBI:30413"/>
    </ligand>
    <ligandPart>
        <name>Fe</name>
        <dbReference type="ChEBI" id="CHEBI:18248"/>
    </ligandPart>
</feature>
<evidence type="ECO:0000256" key="12">
    <source>
        <dbReference type="ARBA" id="ARBA00023157"/>
    </source>
</evidence>
<protein>
    <submittedName>
        <fullName evidence="19">CFEM domain-containing protein</fullName>
    </submittedName>
</protein>
<evidence type="ECO:0000256" key="14">
    <source>
        <dbReference type="ARBA" id="ARBA00023288"/>
    </source>
</evidence>
<evidence type="ECO:0000256" key="16">
    <source>
        <dbReference type="SAM" id="MobiDB-lite"/>
    </source>
</evidence>
<feature type="signal peptide" evidence="17">
    <location>
        <begin position="1"/>
        <end position="19"/>
    </location>
</feature>
<dbReference type="InterPro" id="IPR008427">
    <property type="entry name" value="Extracellular_membr_CFEM_dom"/>
</dbReference>
<evidence type="ECO:0000256" key="4">
    <source>
        <dbReference type="ARBA" id="ARBA00022475"/>
    </source>
</evidence>
<feature type="domain" description="CFEM" evidence="18">
    <location>
        <begin position="179"/>
        <end position="291"/>
    </location>
</feature>
<dbReference type="SMART" id="SM00747">
    <property type="entry name" value="CFEM"/>
    <property type="match status" value="3"/>
</dbReference>
<feature type="chain" id="PRO_5040196317" evidence="17">
    <location>
        <begin position="20"/>
        <end position="756"/>
    </location>
</feature>
<evidence type="ECO:0000256" key="9">
    <source>
        <dbReference type="ARBA" id="ARBA00022729"/>
    </source>
</evidence>
<evidence type="ECO:0000256" key="6">
    <source>
        <dbReference type="ARBA" id="ARBA00022617"/>
    </source>
</evidence>
<feature type="region of interest" description="Disordered" evidence="16">
    <location>
        <begin position="271"/>
        <end position="309"/>
    </location>
</feature>
<feature type="compositionally biased region" description="Low complexity" evidence="16">
    <location>
        <begin position="100"/>
        <end position="120"/>
    </location>
</feature>
<keyword evidence="14" id="KW-0449">Lipoprotein</keyword>
<dbReference type="AlphaFoldDB" id="A0A9P8N3T4"/>
<organism evidence="19 20">
    <name type="scientific">Hirsutella rhossiliensis</name>
    <dbReference type="NCBI Taxonomy" id="111463"/>
    <lineage>
        <taxon>Eukaryota</taxon>
        <taxon>Fungi</taxon>
        <taxon>Dikarya</taxon>
        <taxon>Ascomycota</taxon>
        <taxon>Pezizomycotina</taxon>
        <taxon>Sordariomycetes</taxon>
        <taxon>Hypocreomycetidae</taxon>
        <taxon>Hypocreales</taxon>
        <taxon>Ophiocordycipitaceae</taxon>
        <taxon>Hirsutella</taxon>
    </lineage>
</organism>
<evidence type="ECO:0000256" key="3">
    <source>
        <dbReference type="ARBA" id="ARBA00010031"/>
    </source>
</evidence>
<evidence type="ECO:0000256" key="11">
    <source>
        <dbReference type="ARBA" id="ARBA00023136"/>
    </source>
</evidence>
<sequence>MKNSFGALSLLALARFAAANPQCQSLTSAFPSCALSCVKSAASQVGCTNSEDLGCQCTPASSQAILATAQGCVIGCGIEQALPAIDAGSAICACLATATPSSASASPTSQTTPTNSSVPPEVTSKPPHHSDSSTPPQETSKEPSQPPKQTGSSLPSQTSEAPHSETTQAPIVSESSKESAKPVTSRPGETCDAASPCQKNADAVPQCAKACIEKAAVSAAKCDKADFACQCKAIDVIQNAAFDCVVSGCGITTGLEVIPAVSALCSCVSANPTTPCSSRPPPTGSSEPATTPKGTETSPASVTSAPGGTTEAPCVPGTASDCGAIATSAVPSCAQKCFSSYVPKIGCDVNNYACQCQPAAQESLTQLLVPCVATECPPEAIPSVIQGASQVCACATAPPSGGDCTASEGPGPILTKTETNVATVTSCEETETPEPSKPTDVPTRSPCEPGNGSDCGGHSKPTEPKPPVSEQPTASYSEVGPEPSCSDEQPTGLPSESPRVPCNGKPGCGGGEQLQPSESGRPTGGNPVAPQPRPIETQPGNPQPSCHGKPNCGGDHVVPQPPAVEKPTGGDSGKPVAPQPIETQPSSPQYPCQGKLNCAGDHVAPQPPAVEKPTGGDSGKPTVPQPIETQPSSPCHGKPNCGSEHVVPQPPAVEQPTGGDSGKPPPAVEKPAGGNSGKPVAPQPIETQPSSPCQGKPNCGGDEGAPKPSQGGSPTGAQPSGGETAPAVVVAGSAGRYEISLMACVFGAFWAMVVAL</sequence>
<keyword evidence="20" id="KW-1185">Reference proteome</keyword>
<evidence type="ECO:0000256" key="15">
    <source>
        <dbReference type="PROSITE-ProRule" id="PRU01356"/>
    </source>
</evidence>
<feature type="domain" description="CFEM" evidence="18">
    <location>
        <begin position="5"/>
        <end position="119"/>
    </location>
</feature>
<comment type="caution">
    <text evidence="15">Lacks conserved residue(s) required for the propagation of feature annotation.</text>
</comment>
<keyword evidence="13" id="KW-0325">Glycoprotein</keyword>
<evidence type="ECO:0000256" key="8">
    <source>
        <dbReference type="ARBA" id="ARBA00022723"/>
    </source>
</evidence>
<comment type="subcellular location">
    <subcellularLocation>
        <location evidence="1">Cell membrane</location>
        <topology evidence="1">Lipid-anchor</topology>
        <topology evidence="1">GPI-anchor</topology>
    </subcellularLocation>
    <subcellularLocation>
        <location evidence="2">Secreted</location>
    </subcellularLocation>
</comment>